<organism evidence="1 2">
    <name type="scientific">Kineosphaera limosa NBRC 100340</name>
    <dbReference type="NCBI Taxonomy" id="1184609"/>
    <lineage>
        <taxon>Bacteria</taxon>
        <taxon>Bacillati</taxon>
        <taxon>Actinomycetota</taxon>
        <taxon>Actinomycetes</taxon>
        <taxon>Micrococcales</taxon>
        <taxon>Dermatophilaceae</taxon>
        <taxon>Kineosphaera</taxon>
    </lineage>
</organism>
<name>K6VLP8_9MICO</name>
<dbReference type="Proteomes" id="UP000008366">
    <property type="component" value="Unassembled WGS sequence"/>
</dbReference>
<keyword evidence="2" id="KW-1185">Reference proteome</keyword>
<feature type="non-terminal residue" evidence="1">
    <location>
        <position position="1"/>
    </location>
</feature>
<reference evidence="1 2" key="1">
    <citation type="submission" date="2012-08" db="EMBL/GenBank/DDBJ databases">
        <title>Whole genome shotgun sequence of Kineosphaera limosa NBRC 100340.</title>
        <authorList>
            <person name="Yoshida I."/>
            <person name="Isaki S."/>
            <person name="Hosoyama A."/>
            <person name="Tsuchikane K."/>
            <person name="Katsumata H."/>
            <person name="Ando Y."/>
            <person name="Ohji S."/>
            <person name="Hamada M."/>
            <person name="Tamura T."/>
            <person name="Yamazoe A."/>
            <person name="Yamazaki S."/>
            <person name="Fujita N."/>
        </authorList>
    </citation>
    <scope>NUCLEOTIDE SEQUENCE [LARGE SCALE GENOMIC DNA]</scope>
    <source>
        <strain evidence="1 2">NBRC 100340</strain>
    </source>
</reference>
<dbReference type="STRING" id="1184609.KILIM_057_00390"/>
<sequence length="85" mass="9283">QRGAGAVPATYAQIARRLDRQQGYVRNVVRGIRDELLVYDLPGLMATGSSSGADYRIPLAQAALRHGWVTLNDVEHLDPVAGNRQ</sequence>
<evidence type="ECO:0000313" key="2">
    <source>
        <dbReference type="Proteomes" id="UP000008366"/>
    </source>
</evidence>
<comment type="caution">
    <text evidence="1">The sequence shown here is derived from an EMBL/GenBank/DDBJ whole genome shotgun (WGS) entry which is preliminary data.</text>
</comment>
<protein>
    <submittedName>
        <fullName evidence="1">Uncharacterized protein</fullName>
    </submittedName>
</protein>
<gene>
    <name evidence="1" type="ORF">KILIM_057_00390</name>
</gene>
<dbReference type="AlphaFoldDB" id="K6VLP8"/>
<accession>K6VLP8</accession>
<evidence type="ECO:0000313" key="1">
    <source>
        <dbReference type="EMBL" id="GAB97148.1"/>
    </source>
</evidence>
<dbReference type="RefSeq" id="WP_006593680.1">
    <property type="nucleotide sequence ID" value="NZ_BAHD01000057.1"/>
</dbReference>
<dbReference type="EMBL" id="BAHD01000057">
    <property type="protein sequence ID" value="GAB97148.1"/>
    <property type="molecule type" value="Genomic_DNA"/>
</dbReference>
<proteinExistence type="predicted"/>